<comment type="similarity">
    <text evidence="1">Belongs to the prephenate/arogenate dehydrogenase family.</text>
</comment>
<evidence type="ECO:0000256" key="1">
    <source>
        <dbReference type="ARBA" id="ARBA00007964"/>
    </source>
</evidence>
<dbReference type="EC" id="1.3.1.12" evidence="6"/>
<dbReference type="Gene3D" id="1.10.3660.10">
    <property type="entry name" value="6-phosphogluconate dehydrogenase C-terminal like domain"/>
    <property type="match status" value="1"/>
</dbReference>
<dbReference type="GO" id="GO:0008977">
    <property type="term" value="F:prephenate dehydrogenase (NAD+) activity"/>
    <property type="evidence" value="ECO:0007669"/>
    <property type="project" value="UniProtKB-EC"/>
</dbReference>
<sequence length="370" mass="38682">MTLPAHGLPAGTLRRVRIVGTGLLGASIGMALTRQGIDVELSDSSPTAQALARDLGAGRLAEDGDDAAAPELVVVAVPPDVTARVIADQLHAYPTATVTDIASVKGRILDQVRALVEPRTLDRYIGSHPMAGRERSGAIAARADLFAGRPWVICTDEDTPAKDLQHVVDLARLVGGTPVHLDADRHDAAVARISHAPQVMSSLMAARLKDAPMDAVALAGQGLRDVTRIAASDPALWAQILDANAVEVRNVLTELREDLDTVIGALDGRVDALGVLASAIGAGNEGQARIPGKHGTAPTVYSTVTVLVGDKPGELGRLFTEMGEAGINLEDLQLEHANGQQFGLAEVSVLPAARGPLIEELRARGWTVPE</sequence>
<gene>
    <name evidence="6" type="ORF">LWF01_05340</name>
</gene>
<dbReference type="InterPro" id="IPR045865">
    <property type="entry name" value="ACT-like_dom_sf"/>
</dbReference>
<dbReference type="Pfam" id="PF02153">
    <property type="entry name" value="PDH_N"/>
    <property type="match status" value="1"/>
</dbReference>
<keyword evidence="7" id="KW-1185">Reference proteome</keyword>
<organism evidence="6 7">
    <name type="scientific">Saxibacter everestensis</name>
    <dbReference type="NCBI Taxonomy" id="2909229"/>
    <lineage>
        <taxon>Bacteria</taxon>
        <taxon>Bacillati</taxon>
        <taxon>Actinomycetota</taxon>
        <taxon>Actinomycetes</taxon>
        <taxon>Micrococcales</taxon>
        <taxon>Brevibacteriaceae</taxon>
        <taxon>Saxibacter</taxon>
    </lineage>
</organism>
<accession>A0ABY8QW31</accession>
<dbReference type="InterPro" id="IPR003099">
    <property type="entry name" value="Prephen_DH"/>
</dbReference>
<dbReference type="SUPFAM" id="SSF55021">
    <property type="entry name" value="ACT-like"/>
    <property type="match status" value="1"/>
</dbReference>
<dbReference type="EMBL" id="CP090958">
    <property type="protein sequence ID" value="WGW13193.1"/>
    <property type="molecule type" value="Genomic_DNA"/>
</dbReference>
<dbReference type="SUPFAM" id="SSF51735">
    <property type="entry name" value="NAD(P)-binding Rossmann-fold domains"/>
    <property type="match status" value="1"/>
</dbReference>
<dbReference type="InterPro" id="IPR008927">
    <property type="entry name" value="6-PGluconate_DH-like_C_sf"/>
</dbReference>
<dbReference type="InterPro" id="IPR036291">
    <property type="entry name" value="NAD(P)-bd_dom_sf"/>
</dbReference>
<dbReference type="Gene3D" id="3.40.50.720">
    <property type="entry name" value="NAD(P)-binding Rossmann-like Domain"/>
    <property type="match status" value="1"/>
</dbReference>
<dbReference type="InterPro" id="IPR046825">
    <property type="entry name" value="PDH_C"/>
</dbReference>
<evidence type="ECO:0000256" key="2">
    <source>
        <dbReference type="ARBA" id="ARBA00023002"/>
    </source>
</evidence>
<dbReference type="SUPFAM" id="SSF48179">
    <property type="entry name" value="6-phosphogluconate dehydrogenase C-terminal domain-like"/>
    <property type="match status" value="1"/>
</dbReference>
<reference evidence="6 7" key="1">
    <citation type="submission" date="2023-05" db="EMBL/GenBank/DDBJ databases">
        <title>Lithophilousrod everest ZFBP1038 complete genpme.</title>
        <authorList>
            <person name="Tian M."/>
        </authorList>
    </citation>
    <scope>NUCLEOTIDE SEQUENCE [LARGE SCALE GENOMIC DNA]</scope>
    <source>
        <strain evidence="6 7">ZFBP1038</strain>
    </source>
</reference>
<keyword evidence="3" id="KW-0057">Aromatic amino acid biosynthesis</keyword>
<dbReference type="PANTHER" id="PTHR21363:SF0">
    <property type="entry name" value="PREPHENATE DEHYDROGENASE [NADP(+)]"/>
    <property type="match status" value="1"/>
</dbReference>
<keyword evidence="3" id="KW-0028">Amino-acid biosynthesis</keyword>
<evidence type="ECO:0000256" key="3">
    <source>
        <dbReference type="ARBA" id="ARBA00023141"/>
    </source>
</evidence>
<evidence type="ECO:0000313" key="6">
    <source>
        <dbReference type="EMBL" id="WGW13193.1"/>
    </source>
</evidence>
<dbReference type="PROSITE" id="PS51176">
    <property type="entry name" value="PDH_ADH"/>
    <property type="match status" value="1"/>
</dbReference>
<comment type="pathway">
    <text evidence="4">Amino-acid biosynthesis.</text>
</comment>
<dbReference type="Proteomes" id="UP001209083">
    <property type="component" value="Chromosome"/>
</dbReference>
<feature type="domain" description="Prephenate/arogenate dehydrogenase" evidence="5">
    <location>
        <begin position="14"/>
        <end position="297"/>
    </location>
</feature>
<dbReference type="PANTHER" id="PTHR21363">
    <property type="entry name" value="PREPHENATE DEHYDROGENASE"/>
    <property type="match status" value="1"/>
</dbReference>
<dbReference type="InterPro" id="IPR046826">
    <property type="entry name" value="PDH_N"/>
</dbReference>
<dbReference type="RefSeq" id="WP_349640008.1">
    <property type="nucleotide sequence ID" value="NZ_CP090958.1"/>
</dbReference>
<proteinExistence type="inferred from homology"/>
<dbReference type="Pfam" id="PF20463">
    <property type="entry name" value="PDH_C"/>
    <property type="match status" value="1"/>
</dbReference>
<dbReference type="NCBIfam" id="NF005112">
    <property type="entry name" value="PRK06545.2-4"/>
    <property type="match status" value="1"/>
</dbReference>
<protein>
    <submittedName>
        <fullName evidence="6">Prephenate dehydrogenase</fullName>
        <ecNumber evidence="6">1.3.1.12</ecNumber>
    </submittedName>
</protein>
<evidence type="ECO:0000259" key="5">
    <source>
        <dbReference type="PROSITE" id="PS51176"/>
    </source>
</evidence>
<name>A0ABY8QW31_9MICO</name>
<dbReference type="InterPro" id="IPR050812">
    <property type="entry name" value="Preph/Arog_dehydrog"/>
</dbReference>
<evidence type="ECO:0000313" key="7">
    <source>
        <dbReference type="Proteomes" id="UP001209083"/>
    </source>
</evidence>
<keyword evidence="2 6" id="KW-0560">Oxidoreductase</keyword>
<dbReference type="NCBIfam" id="NF005111">
    <property type="entry name" value="PRK06545.2-3"/>
    <property type="match status" value="1"/>
</dbReference>
<evidence type="ECO:0000256" key="4">
    <source>
        <dbReference type="ARBA" id="ARBA00029440"/>
    </source>
</evidence>